<evidence type="ECO:0000256" key="2">
    <source>
        <dbReference type="SAM" id="Phobius"/>
    </source>
</evidence>
<dbReference type="RefSeq" id="WP_061966829.1">
    <property type="nucleotide sequence ID" value="NZ_FNBZ01000002.1"/>
</dbReference>
<feature type="region of interest" description="Disordered" evidence="1">
    <location>
        <begin position="1"/>
        <end position="35"/>
    </location>
</feature>
<organism evidence="3 4">
    <name type="scientific">Bosea robiniae</name>
    <dbReference type="NCBI Taxonomy" id="1036780"/>
    <lineage>
        <taxon>Bacteria</taxon>
        <taxon>Pseudomonadati</taxon>
        <taxon>Pseudomonadota</taxon>
        <taxon>Alphaproteobacteria</taxon>
        <taxon>Hyphomicrobiales</taxon>
        <taxon>Boseaceae</taxon>
        <taxon>Bosea</taxon>
    </lineage>
</organism>
<accession>A0ABY0NQI5</accession>
<feature type="compositionally biased region" description="Basic and acidic residues" evidence="1">
    <location>
        <begin position="1"/>
        <end position="19"/>
    </location>
</feature>
<reference evidence="3 4" key="1">
    <citation type="submission" date="2016-10" db="EMBL/GenBank/DDBJ databases">
        <authorList>
            <person name="Varghese N."/>
            <person name="Submissions S."/>
        </authorList>
    </citation>
    <scope>NUCLEOTIDE SEQUENCE [LARGE SCALE GENOMIC DNA]</scope>
    <source>
        <strain evidence="3 4">DSM 26672</strain>
    </source>
</reference>
<feature type="transmembrane region" description="Helical" evidence="2">
    <location>
        <begin position="53"/>
        <end position="71"/>
    </location>
</feature>
<dbReference type="Proteomes" id="UP000199468">
    <property type="component" value="Unassembled WGS sequence"/>
</dbReference>
<proteinExistence type="predicted"/>
<sequence length="76" mass="8282">MTVDTRPRVPVEDLDKARGGDPIPPMRADDHSDADPAVETPIEARQGFLGRPVLMVLVGGLVLVTIAWFAVEKLVY</sequence>
<keyword evidence="2" id="KW-0812">Transmembrane</keyword>
<keyword evidence="2" id="KW-1133">Transmembrane helix</keyword>
<evidence type="ECO:0000313" key="3">
    <source>
        <dbReference type="EMBL" id="SDF93383.1"/>
    </source>
</evidence>
<name>A0ABY0NQI5_9HYPH</name>
<keyword evidence="4" id="KW-1185">Reference proteome</keyword>
<evidence type="ECO:0000313" key="4">
    <source>
        <dbReference type="Proteomes" id="UP000199468"/>
    </source>
</evidence>
<evidence type="ECO:0000256" key="1">
    <source>
        <dbReference type="SAM" id="MobiDB-lite"/>
    </source>
</evidence>
<keyword evidence="2" id="KW-0472">Membrane</keyword>
<dbReference type="EMBL" id="FNBZ01000002">
    <property type="protein sequence ID" value="SDF93383.1"/>
    <property type="molecule type" value="Genomic_DNA"/>
</dbReference>
<protein>
    <submittedName>
        <fullName evidence="3">Uncharacterized protein</fullName>
    </submittedName>
</protein>
<gene>
    <name evidence="3" type="ORF">SAMN05421844_102411</name>
</gene>
<comment type="caution">
    <text evidence="3">The sequence shown here is derived from an EMBL/GenBank/DDBJ whole genome shotgun (WGS) entry which is preliminary data.</text>
</comment>